<dbReference type="InterPro" id="IPR033479">
    <property type="entry name" value="dCache_1"/>
</dbReference>
<comment type="subcellular location">
    <subcellularLocation>
        <location evidence="2">Cell membrane</location>
        <topology evidence="2">Multi-pass membrane protein</topology>
    </subcellularLocation>
</comment>
<dbReference type="CDD" id="cd06225">
    <property type="entry name" value="HAMP"/>
    <property type="match status" value="1"/>
</dbReference>
<dbReference type="RefSeq" id="WP_126075236.1">
    <property type="nucleotide sequence ID" value="NZ_CP051166.1"/>
</dbReference>
<evidence type="ECO:0000256" key="1">
    <source>
        <dbReference type="ARBA" id="ARBA00000085"/>
    </source>
</evidence>
<dbReference type="InterPro" id="IPR050398">
    <property type="entry name" value="HssS/ArlS-like"/>
</dbReference>
<evidence type="ECO:0000256" key="7">
    <source>
        <dbReference type="ARBA" id="ARBA00022692"/>
    </source>
</evidence>
<dbReference type="InterPro" id="IPR029151">
    <property type="entry name" value="Sensor-like_sf"/>
</dbReference>
<dbReference type="EC" id="2.7.13.3" evidence="3"/>
<evidence type="ECO:0000256" key="10">
    <source>
        <dbReference type="ARBA" id="ARBA00023136"/>
    </source>
</evidence>
<feature type="domain" description="HAMP" evidence="12">
    <location>
        <begin position="299"/>
        <end position="352"/>
    </location>
</feature>
<dbReference type="Pfam" id="PF02743">
    <property type="entry name" value="dCache_1"/>
    <property type="match status" value="1"/>
</dbReference>
<evidence type="ECO:0000256" key="2">
    <source>
        <dbReference type="ARBA" id="ARBA00004651"/>
    </source>
</evidence>
<dbReference type="EMBL" id="RXLQ01000008">
    <property type="protein sequence ID" value="RSZ58031.1"/>
    <property type="molecule type" value="Genomic_DNA"/>
</dbReference>
<evidence type="ECO:0000256" key="6">
    <source>
        <dbReference type="ARBA" id="ARBA00022679"/>
    </source>
</evidence>
<keyword evidence="5" id="KW-0597">Phosphoprotein</keyword>
<dbReference type="PANTHER" id="PTHR45528">
    <property type="entry name" value="SENSOR HISTIDINE KINASE CPXA"/>
    <property type="match status" value="1"/>
</dbReference>
<comment type="caution">
    <text evidence="13">The sequence shown here is derived from an EMBL/GenBank/DDBJ whole genome shotgun (WGS) entry which is preliminary data.</text>
</comment>
<comment type="catalytic activity">
    <reaction evidence="1">
        <text>ATP + protein L-histidine = ADP + protein N-phospho-L-histidine.</text>
        <dbReference type="EC" id="2.7.13.3"/>
    </reaction>
</comment>
<keyword evidence="4" id="KW-1003">Cell membrane</keyword>
<keyword evidence="10 11" id="KW-0472">Membrane</keyword>
<dbReference type="SUPFAM" id="SSF158472">
    <property type="entry name" value="HAMP domain-like"/>
    <property type="match status" value="1"/>
</dbReference>
<dbReference type="SUPFAM" id="SSF103190">
    <property type="entry name" value="Sensory domain-like"/>
    <property type="match status" value="1"/>
</dbReference>
<dbReference type="CDD" id="cd12912">
    <property type="entry name" value="PDC2_MCP_like"/>
    <property type="match status" value="1"/>
</dbReference>
<dbReference type="GO" id="GO:0000155">
    <property type="term" value="F:phosphorelay sensor kinase activity"/>
    <property type="evidence" value="ECO:0007669"/>
    <property type="project" value="TreeGrafter"/>
</dbReference>
<keyword evidence="9 11" id="KW-1133">Transmembrane helix</keyword>
<accession>A0A430HKK8</accession>
<keyword evidence="6" id="KW-0808">Transferase</keyword>
<evidence type="ECO:0000256" key="11">
    <source>
        <dbReference type="SAM" id="Phobius"/>
    </source>
</evidence>
<dbReference type="OrthoDB" id="5759972at2"/>
<dbReference type="CDD" id="cd12914">
    <property type="entry name" value="PDC1_DGC_like"/>
    <property type="match status" value="1"/>
</dbReference>
<feature type="transmembrane region" description="Helical" evidence="11">
    <location>
        <begin position="281"/>
        <end position="301"/>
    </location>
</feature>
<reference evidence="13 14" key="1">
    <citation type="submission" date="2018-12" db="EMBL/GenBank/DDBJ databases">
        <authorList>
            <person name="Yang E."/>
        </authorList>
    </citation>
    <scope>NUCLEOTIDE SEQUENCE [LARGE SCALE GENOMIC DNA]</scope>
    <source>
        <strain evidence="13 14">SOD</strain>
    </source>
</reference>
<keyword evidence="8" id="KW-0418">Kinase</keyword>
<dbReference type="Gene3D" id="3.30.450.20">
    <property type="entry name" value="PAS domain"/>
    <property type="match status" value="1"/>
</dbReference>
<keyword evidence="7 11" id="KW-0812">Transmembrane</keyword>
<dbReference type="AlphaFoldDB" id="A0A430HKK8"/>
<proteinExistence type="predicted"/>
<dbReference type="GO" id="GO:0005886">
    <property type="term" value="C:plasma membrane"/>
    <property type="evidence" value="ECO:0007669"/>
    <property type="project" value="UniProtKB-SubCell"/>
</dbReference>
<name>A0A430HKK8_9BURK</name>
<dbReference type="PROSITE" id="PS50885">
    <property type="entry name" value="HAMP"/>
    <property type="match status" value="1"/>
</dbReference>
<evidence type="ECO:0000313" key="13">
    <source>
        <dbReference type="EMBL" id="RSZ58031.1"/>
    </source>
</evidence>
<evidence type="ECO:0000256" key="5">
    <source>
        <dbReference type="ARBA" id="ARBA00022553"/>
    </source>
</evidence>
<sequence>MNSKFSFNIFHKVLMTLLAVTLIPLCTLWVISDRAAQRELTDNVSQSLVLTMNTVASGINAWDDTNMHAMNQASRLEDMISMNGERQVPLLKATGKAYEWSFLMFTIAPDGTNTARNDGAAPINYGDRSYFQAVMKGQPVGRQVAISKTTGKPALIVATPIRDINSALVGVLAMSMNLGDISKIVTDIRIGKTGRAILLDASNKVIAHGDPGKVQTALQDFTAHPALKVAGITDAPVAYTSEERKVIGFVRKLPQGWTVLIEQDYDEAFATLHKMENEARLLIAAVAALVIGVAIFLGKALTRPINQLTAIAVQLSNGELQVDIPQTARGDEIGSLARAIERLGVSIQLAMDRLRKKV</sequence>
<keyword evidence="14" id="KW-1185">Reference proteome</keyword>
<dbReference type="InterPro" id="IPR003660">
    <property type="entry name" value="HAMP_dom"/>
</dbReference>
<feature type="transmembrane region" description="Helical" evidence="11">
    <location>
        <begin position="12"/>
        <end position="31"/>
    </location>
</feature>
<gene>
    <name evidence="13" type="ORF">EJB06_17160</name>
</gene>
<evidence type="ECO:0000256" key="8">
    <source>
        <dbReference type="ARBA" id="ARBA00022777"/>
    </source>
</evidence>
<evidence type="ECO:0000256" key="9">
    <source>
        <dbReference type="ARBA" id="ARBA00022989"/>
    </source>
</evidence>
<evidence type="ECO:0000256" key="4">
    <source>
        <dbReference type="ARBA" id="ARBA00022475"/>
    </source>
</evidence>
<dbReference type="SMART" id="SM00304">
    <property type="entry name" value="HAMP"/>
    <property type="match status" value="1"/>
</dbReference>
<dbReference type="Gene3D" id="1.10.8.500">
    <property type="entry name" value="HAMP domain in histidine kinase"/>
    <property type="match status" value="1"/>
</dbReference>
<dbReference type="Proteomes" id="UP000278085">
    <property type="component" value="Unassembled WGS sequence"/>
</dbReference>
<evidence type="ECO:0000313" key="14">
    <source>
        <dbReference type="Proteomes" id="UP000278085"/>
    </source>
</evidence>
<protein>
    <recommendedName>
        <fullName evidence="3">histidine kinase</fullName>
        <ecNumber evidence="3">2.7.13.3</ecNumber>
    </recommendedName>
</protein>
<dbReference type="Pfam" id="PF00672">
    <property type="entry name" value="HAMP"/>
    <property type="match status" value="1"/>
</dbReference>
<dbReference type="PANTHER" id="PTHR45528:SF10">
    <property type="entry name" value="METHYL-ACCEPTING CHEMOTAXIS PROTEIN"/>
    <property type="match status" value="1"/>
</dbReference>
<organism evidence="13 14">
    <name type="scientific">Massilia atriviolacea</name>
    <dbReference type="NCBI Taxonomy" id="2495579"/>
    <lineage>
        <taxon>Bacteria</taxon>
        <taxon>Pseudomonadati</taxon>
        <taxon>Pseudomonadota</taxon>
        <taxon>Betaproteobacteria</taxon>
        <taxon>Burkholderiales</taxon>
        <taxon>Oxalobacteraceae</taxon>
        <taxon>Telluria group</taxon>
        <taxon>Massilia</taxon>
    </lineage>
</organism>
<evidence type="ECO:0000256" key="3">
    <source>
        <dbReference type="ARBA" id="ARBA00012438"/>
    </source>
</evidence>
<evidence type="ECO:0000259" key="12">
    <source>
        <dbReference type="PROSITE" id="PS50885"/>
    </source>
</evidence>